<proteinExistence type="predicted"/>
<evidence type="ECO:0000256" key="1">
    <source>
        <dbReference type="SAM" id="MobiDB-lite"/>
    </source>
</evidence>
<name>A0A426XB48_ENSVE</name>
<feature type="region of interest" description="Disordered" evidence="1">
    <location>
        <begin position="1"/>
        <end position="20"/>
    </location>
</feature>
<evidence type="ECO:0000313" key="3">
    <source>
        <dbReference type="Proteomes" id="UP000287651"/>
    </source>
</evidence>
<accession>A0A426XB48</accession>
<dbReference type="EMBL" id="AMZH03023286">
    <property type="protein sequence ID" value="RRT36668.1"/>
    <property type="molecule type" value="Genomic_DNA"/>
</dbReference>
<organism evidence="2 3">
    <name type="scientific">Ensete ventricosum</name>
    <name type="common">Abyssinian banana</name>
    <name type="synonym">Musa ensete</name>
    <dbReference type="NCBI Taxonomy" id="4639"/>
    <lineage>
        <taxon>Eukaryota</taxon>
        <taxon>Viridiplantae</taxon>
        <taxon>Streptophyta</taxon>
        <taxon>Embryophyta</taxon>
        <taxon>Tracheophyta</taxon>
        <taxon>Spermatophyta</taxon>
        <taxon>Magnoliopsida</taxon>
        <taxon>Liliopsida</taxon>
        <taxon>Zingiberales</taxon>
        <taxon>Musaceae</taxon>
        <taxon>Ensete</taxon>
    </lineage>
</organism>
<feature type="non-terminal residue" evidence="2">
    <location>
        <position position="56"/>
    </location>
</feature>
<comment type="caution">
    <text evidence="2">The sequence shown here is derived from an EMBL/GenBank/DDBJ whole genome shotgun (WGS) entry which is preliminary data.</text>
</comment>
<protein>
    <submittedName>
        <fullName evidence="2">Uncharacterized protein</fullName>
    </submittedName>
</protein>
<dbReference type="AlphaFoldDB" id="A0A426XB48"/>
<evidence type="ECO:0000313" key="2">
    <source>
        <dbReference type="EMBL" id="RRT36668.1"/>
    </source>
</evidence>
<feature type="compositionally biased region" description="Basic and acidic residues" evidence="1">
    <location>
        <begin position="1"/>
        <end position="12"/>
    </location>
</feature>
<feature type="region of interest" description="Disordered" evidence="1">
    <location>
        <begin position="27"/>
        <end position="56"/>
    </location>
</feature>
<reference evidence="2 3" key="1">
    <citation type="journal article" date="2014" name="Agronomy (Basel)">
        <title>A Draft Genome Sequence for Ensete ventricosum, the Drought-Tolerant Tree Against Hunger.</title>
        <authorList>
            <person name="Harrison J."/>
            <person name="Moore K.A."/>
            <person name="Paszkiewicz K."/>
            <person name="Jones T."/>
            <person name="Grant M."/>
            <person name="Ambacheew D."/>
            <person name="Muzemil S."/>
            <person name="Studholme D.J."/>
        </authorList>
    </citation>
    <scope>NUCLEOTIDE SEQUENCE [LARGE SCALE GENOMIC DNA]</scope>
</reference>
<sequence length="56" mass="6822">MDRWQSIEGEKEKKKKKRIHTFFPGIVLAHTPSPPTRRPRPRVARERFFSHARRRN</sequence>
<gene>
    <name evidence="2" type="ORF">B296_00047077</name>
</gene>
<dbReference type="Proteomes" id="UP000287651">
    <property type="component" value="Unassembled WGS sequence"/>
</dbReference>